<evidence type="ECO:0000256" key="1">
    <source>
        <dbReference type="ARBA" id="ARBA00001946"/>
    </source>
</evidence>
<keyword evidence="2" id="KW-0378">Hydrolase</keyword>
<reference evidence="4 5" key="1">
    <citation type="submission" date="2020-07" db="EMBL/GenBank/DDBJ databases">
        <title>Sequencing the genomes of 1000 actinobacteria strains.</title>
        <authorList>
            <person name="Klenk H.-P."/>
        </authorList>
    </citation>
    <scope>NUCLEOTIDE SEQUENCE [LARGE SCALE GENOMIC DNA]</scope>
    <source>
        <strain evidence="4 5">DSM 29531</strain>
    </source>
</reference>
<organism evidence="4 5">
    <name type="scientific">Allobranchiibius huperziae</name>
    <dbReference type="NCBI Taxonomy" id="1874116"/>
    <lineage>
        <taxon>Bacteria</taxon>
        <taxon>Bacillati</taxon>
        <taxon>Actinomycetota</taxon>
        <taxon>Actinomycetes</taxon>
        <taxon>Micrococcales</taxon>
        <taxon>Dermacoccaceae</taxon>
        <taxon>Allobranchiibius</taxon>
    </lineage>
</organism>
<comment type="caution">
    <text evidence="4">The sequence shown here is derived from an EMBL/GenBank/DDBJ whole genome shotgun (WGS) entry which is preliminary data.</text>
</comment>
<dbReference type="GO" id="GO:0019693">
    <property type="term" value="P:ribose phosphate metabolic process"/>
    <property type="evidence" value="ECO:0007669"/>
    <property type="project" value="TreeGrafter"/>
</dbReference>
<protein>
    <submittedName>
        <fullName evidence="4">8-oxo-dGTP pyrophosphatase MutT (NUDIX family)</fullName>
    </submittedName>
</protein>
<dbReference type="GO" id="GO:0006753">
    <property type="term" value="P:nucleoside phosphate metabolic process"/>
    <property type="evidence" value="ECO:0007669"/>
    <property type="project" value="TreeGrafter"/>
</dbReference>
<comment type="cofactor">
    <cofactor evidence="1">
        <name>Mg(2+)</name>
        <dbReference type="ChEBI" id="CHEBI:18420"/>
    </cofactor>
</comment>
<proteinExistence type="predicted"/>
<dbReference type="CDD" id="cd24161">
    <property type="entry name" value="NUDIX_ADPRase_Ndx2"/>
    <property type="match status" value="1"/>
</dbReference>
<dbReference type="Pfam" id="PF00293">
    <property type="entry name" value="NUDIX"/>
    <property type="match status" value="1"/>
</dbReference>
<evidence type="ECO:0000256" key="2">
    <source>
        <dbReference type="ARBA" id="ARBA00022801"/>
    </source>
</evidence>
<evidence type="ECO:0000313" key="5">
    <source>
        <dbReference type="Proteomes" id="UP000571817"/>
    </source>
</evidence>
<evidence type="ECO:0000313" key="4">
    <source>
        <dbReference type="EMBL" id="NYJ76159.1"/>
    </source>
</evidence>
<accession>A0A853DJN3</accession>
<keyword evidence="5" id="KW-1185">Reference proteome</keyword>
<name>A0A853DJN3_9MICO</name>
<dbReference type="SUPFAM" id="SSF55811">
    <property type="entry name" value="Nudix"/>
    <property type="match status" value="1"/>
</dbReference>
<dbReference type="Proteomes" id="UP000571817">
    <property type="component" value="Unassembled WGS sequence"/>
</dbReference>
<dbReference type="PANTHER" id="PTHR11839">
    <property type="entry name" value="UDP/ADP-SUGAR PYROPHOSPHATASE"/>
    <property type="match status" value="1"/>
</dbReference>
<evidence type="ECO:0000259" key="3">
    <source>
        <dbReference type="PROSITE" id="PS51462"/>
    </source>
</evidence>
<gene>
    <name evidence="4" type="ORF">HNR15_003122</name>
</gene>
<dbReference type="GO" id="GO:0016787">
    <property type="term" value="F:hydrolase activity"/>
    <property type="evidence" value="ECO:0007669"/>
    <property type="project" value="UniProtKB-KW"/>
</dbReference>
<sequence length="186" mass="20375">MSWEQLSSRTVYRNRWIEVTEDRVVRPDGERGIYGVVQVRQPAVFVVAIDDADQVVLVRMTRYTTGPSLEVPAGACDDQPPLEAARRELREETGLQARQWTAIGRMNALNGICRAPEHVYLATGLTEVGDLGGRVEEGIHEVVSVPWSQALELVAGGAITDGESVAALMYADLHRRGIRPGLPGES</sequence>
<dbReference type="EMBL" id="JACCFW010000001">
    <property type="protein sequence ID" value="NYJ76159.1"/>
    <property type="molecule type" value="Genomic_DNA"/>
</dbReference>
<dbReference type="Gene3D" id="3.90.79.10">
    <property type="entry name" value="Nucleoside Triphosphate Pyrophosphohydrolase"/>
    <property type="match status" value="1"/>
</dbReference>
<dbReference type="InterPro" id="IPR000086">
    <property type="entry name" value="NUDIX_hydrolase_dom"/>
</dbReference>
<dbReference type="InterPro" id="IPR015797">
    <property type="entry name" value="NUDIX_hydrolase-like_dom_sf"/>
</dbReference>
<dbReference type="AlphaFoldDB" id="A0A853DJN3"/>
<dbReference type="GO" id="GO:0005829">
    <property type="term" value="C:cytosol"/>
    <property type="evidence" value="ECO:0007669"/>
    <property type="project" value="TreeGrafter"/>
</dbReference>
<dbReference type="RefSeq" id="WP_179483251.1">
    <property type="nucleotide sequence ID" value="NZ_JACCFW010000001.1"/>
</dbReference>
<feature type="domain" description="Nudix hydrolase" evidence="3">
    <location>
        <begin position="39"/>
        <end position="167"/>
    </location>
</feature>
<dbReference type="PANTHER" id="PTHR11839:SF18">
    <property type="entry name" value="NUDIX HYDROLASE DOMAIN-CONTAINING PROTEIN"/>
    <property type="match status" value="1"/>
</dbReference>
<dbReference type="PROSITE" id="PS51462">
    <property type="entry name" value="NUDIX"/>
    <property type="match status" value="1"/>
</dbReference>